<name>A0A370QQI3_9GAMM</name>
<keyword evidence="4" id="KW-1185">Reference proteome</keyword>
<evidence type="ECO:0000313" key="3">
    <source>
        <dbReference type="EMBL" id="RDK91043.1"/>
    </source>
</evidence>
<proteinExistence type="inferred from homology"/>
<dbReference type="SUPFAM" id="SSF52038">
    <property type="entry name" value="Barstar-related"/>
    <property type="match status" value="1"/>
</dbReference>
<sequence length="91" mass="10395">MTRVSFDFSEIPDFPAFYRQFAQKFALPDGFGENLDALWDVVTGGIGLPVEVEFVNLSAHKKRRFGALVLLFEEAEEELEGDLRFNIRPRA</sequence>
<dbReference type="EMBL" id="QRAP01000005">
    <property type="protein sequence ID" value="RDK91043.1"/>
    <property type="molecule type" value="Genomic_DNA"/>
</dbReference>
<evidence type="ECO:0000313" key="4">
    <source>
        <dbReference type="Proteomes" id="UP000254848"/>
    </source>
</evidence>
<feature type="domain" description="Barstar (barnase inhibitor)" evidence="2">
    <location>
        <begin position="3"/>
        <end position="81"/>
    </location>
</feature>
<organism evidence="3 4">
    <name type="scientific">Enterobacillus tribolii</name>
    <dbReference type="NCBI Taxonomy" id="1487935"/>
    <lineage>
        <taxon>Bacteria</taxon>
        <taxon>Pseudomonadati</taxon>
        <taxon>Pseudomonadota</taxon>
        <taxon>Gammaproteobacteria</taxon>
        <taxon>Enterobacterales</taxon>
        <taxon>Hafniaceae</taxon>
        <taxon>Enterobacillus</taxon>
    </lineage>
</organism>
<dbReference type="Gene3D" id="3.30.370.10">
    <property type="entry name" value="Barstar-like"/>
    <property type="match status" value="1"/>
</dbReference>
<dbReference type="RefSeq" id="WP_115458854.1">
    <property type="nucleotide sequence ID" value="NZ_QRAP01000005.1"/>
</dbReference>
<accession>A0A370QQI3</accession>
<dbReference type="Pfam" id="PF01337">
    <property type="entry name" value="Barstar"/>
    <property type="match status" value="1"/>
</dbReference>
<dbReference type="Proteomes" id="UP000254848">
    <property type="component" value="Unassembled WGS sequence"/>
</dbReference>
<reference evidence="3 4" key="1">
    <citation type="submission" date="2018-07" db="EMBL/GenBank/DDBJ databases">
        <title>Genomic Encyclopedia of Type Strains, Phase IV (KMG-IV): sequencing the most valuable type-strain genomes for metagenomic binning, comparative biology and taxonomic classification.</title>
        <authorList>
            <person name="Goeker M."/>
        </authorList>
    </citation>
    <scope>NUCLEOTIDE SEQUENCE [LARGE SCALE GENOMIC DNA]</scope>
    <source>
        <strain evidence="3 4">DSM 103736</strain>
    </source>
</reference>
<dbReference type="AlphaFoldDB" id="A0A370QQI3"/>
<comment type="similarity">
    <text evidence="1">Belongs to the barstar family.</text>
</comment>
<dbReference type="OrthoDB" id="7575400at2"/>
<dbReference type="InterPro" id="IPR035905">
    <property type="entry name" value="Barstar-like_sf"/>
</dbReference>
<evidence type="ECO:0000259" key="2">
    <source>
        <dbReference type="Pfam" id="PF01337"/>
    </source>
</evidence>
<dbReference type="InterPro" id="IPR000468">
    <property type="entry name" value="Barstar"/>
</dbReference>
<evidence type="ECO:0000256" key="1">
    <source>
        <dbReference type="ARBA" id="ARBA00006845"/>
    </source>
</evidence>
<protein>
    <submittedName>
        <fullName evidence="3">Ribonuclease inhibitor</fullName>
    </submittedName>
</protein>
<comment type="caution">
    <text evidence="3">The sequence shown here is derived from an EMBL/GenBank/DDBJ whole genome shotgun (WGS) entry which is preliminary data.</text>
</comment>
<gene>
    <name evidence="3" type="ORF">C8D90_105331</name>
</gene>